<feature type="domain" description="Insertion element IS150 protein InsJ-like helix-turn-helix" evidence="2">
    <location>
        <begin position="64"/>
        <end position="110"/>
    </location>
</feature>
<dbReference type="AlphaFoldDB" id="A0A2K9HH80"/>
<dbReference type="Pfam" id="PF13518">
    <property type="entry name" value="HTH_28"/>
    <property type="match status" value="2"/>
</dbReference>
<dbReference type="KEGG" id="lali:LA20249_06815"/>
<dbReference type="SUPFAM" id="SSF46689">
    <property type="entry name" value="Homeodomain-like"/>
    <property type="match status" value="2"/>
</dbReference>
<dbReference type="InterPro" id="IPR036388">
    <property type="entry name" value="WH-like_DNA-bd_sf"/>
</dbReference>
<proteinExistence type="inferred from homology"/>
<dbReference type="EMBL" id="CP018867">
    <property type="protein sequence ID" value="AUI71901.1"/>
    <property type="molecule type" value="Genomic_DNA"/>
</dbReference>
<dbReference type="OrthoDB" id="2325011at2"/>
<reference evidence="3 4" key="1">
    <citation type="submission" date="2016-12" db="EMBL/GenBank/DDBJ databases">
        <title>The whole genome sequencing and assembly of Lactobacillus alimentarius DSM 20249T strain.</title>
        <authorList>
            <person name="Lee Y.-J."/>
            <person name="Yi H."/>
            <person name="Bahn Y.-S."/>
            <person name="Kim J.F."/>
            <person name="Lee D.-W."/>
        </authorList>
    </citation>
    <scope>NUCLEOTIDE SEQUENCE [LARGE SCALE GENOMIC DNA]</scope>
    <source>
        <strain evidence="3 4">DSM 20249</strain>
    </source>
</reference>
<name>A0A2K9HH80_9LACO</name>
<dbReference type="InterPro" id="IPR052057">
    <property type="entry name" value="IS150/IS1296_orfA-like"/>
</dbReference>
<comment type="similarity">
    <text evidence="1">Belongs to the IS150/IS1296 orfA family.</text>
</comment>
<gene>
    <name evidence="3" type="ORF">LA20249_06815</name>
</gene>
<keyword evidence="4" id="KW-1185">Reference proteome</keyword>
<dbReference type="Proteomes" id="UP000234653">
    <property type="component" value="Chromosome"/>
</dbReference>
<dbReference type="PANTHER" id="PTHR33795:SF1">
    <property type="entry name" value="INSERTION ELEMENT IS150 PROTEIN INSJ"/>
    <property type="match status" value="1"/>
</dbReference>
<organism evidence="3 4">
    <name type="scientific">Companilactobacillus alimentarius DSM 20249</name>
    <dbReference type="NCBI Taxonomy" id="1423720"/>
    <lineage>
        <taxon>Bacteria</taxon>
        <taxon>Bacillati</taxon>
        <taxon>Bacillota</taxon>
        <taxon>Bacilli</taxon>
        <taxon>Lactobacillales</taxon>
        <taxon>Lactobacillaceae</taxon>
        <taxon>Companilactobacillus</taxon>
    </lineage>
</organism>
<evidence type="ECO:0000313" key="4">
    <source>
        <dbReference type="Proteomes" id="UP000234653"/>
    </source>
</evidence>
<evidence type="ECO:0000256" key="1">
    <source>
        <dbReference type="ARBA" id="ARBA00038232"/>
    </source>
</evidence>
<dbReference type="RefSeq" id="WP_057738410.1">
    <property type="nucleotide sequence ID" value="NZ_AZDQ01000018.1"/>
</dbReference>
<evidence type="ECO:0000313" key="3">
    <source>
        <dbReference type="EMBL" id="AUI71901.1"/>
    </source>
</evidence>
<evidence type="ECO:0000259" key="2">
    <source>
        <dbReference type="Pfam" id="PF13518"/>
    </source>
</evidence>
<dbReference type="InterPro" id="IPR055247">
    <property type="entry name" value="InsJ-like_HTH"/>
</dbReference>
<dbReference type="PANTHER" id="PTHR33795">
    <property type="entry name" value="INSERTION ELEMENT IS150 PROTEIN INSJ"/>
    <property type="match status" value="1"/>
</dbReference>
<dbReference type="Gene3D" id="1.10.10.10">
    <property type="entry name" value="Winged helix-like DNA-binding domain superfamily/Winged helix DNA-binding domain"/>
    <property type="match status" value="2"/>
</dbReference>
<dbReference type="STRING" id="1423720.FC67_GL000482"/>
<sequence length="163" mass="19223">MTKLDYELKLKVVTEYLHGKSSVTLEKEFGISRFSVFNWVQRFRKDGTDGLKVRTASHEYDADFKLEVLQWKQKNHSTYSQAASYFDISNPGTIANWQRKYDDLGYEGLFRKNIQQVILDRKRLDELEHENKLLRLENSYLRRIKISTQLPATNLKSFGSSTY</sequence>
<dbReference type="InterPro" id="IPR009057">
    <property type="entry name" value="Homeodomain-like_sf"/>
</dbReference>
<protein>
    <recommendedName>
        <fullName evidence="2">Insertion element IS150 protein InsJ-like helix-turn-helix domain-containing protein</fullName>
    </recommendedName>
</protein>
<feature type="domain" description="Insertion element IS150 protein InsJ-like helix-turn-helix" evidence="2">
    <location>
        <begin position="9"/>
        <end position="52"/>
    </location>
</feature>
<accession>A0A2K9HH80</accession>